<proteinExistence type="predicted"/>
<dbReference type="PANTHER" id="PTHR33785:SF12">
    <property type="entry name" value="DUF1685 FAMILY PROTEIN"/>
    <property type="match status" value="1"/>
</dbReference>
<sequence length="265" mass="29579">MHIFPAMASSSSSSSAEKQEDFLLELFDMYWFHHTVFVGRALTPEQPIAALLETERFDESHDQLIKKSELSRVKTLNVRSMSDRFVEVELGQTDSESAASPKSVLVHSKLQSALPGKEVEKVSEGEKGLIGRRHARKMSRKKKKWNSRTRSMSELEFEELKGFMDLGFVFSEQDKDSVDLVSIIPGLQRLGKRQGLEVEEGGGGAAKIVGSVSIQRPYLSEAWEIPDGGKKVDPLVNWKVTDLGNEMAVKDQLRFWAHAVASSVG</sequence>
<accession>A0AAN7L2E1</accession>
<gene>
    <name evidence="1" type="ORF">SAY86_005187</name>
</gene>
<organism evidence="1 2">
    <name type="scientific">Trapa natans</name>
    <name type="common">Water chestnut</name>
    <dbReference type="NCBI Taxonomy" id="22666"/>
    <lineage>
        <taxon>Eukaryota</taxon>
        <taxon>Viridiplantae</taxon>
        <taxon>Streptophyta</taxon>
        <taxon>Embryophyta</taxon>
        <taxon>Tracheophyta</taxon>
        <taxon>Spermatophyta</taxon>
        <taxon>Magnoliopsida</taxon>
        <taxon>eudicotyledons</taxon>
        <taxon>Gunneridae</taxon>
        <taxon>Pentapetalae</taxon>
        <taxon>rosids</taxon>
        <taxon>malvids</taxon>
        <taxon>Myrtales</taxon>
        <taxon>Lythraceae</taxon>
        <taxon>Trapa</taxon>
    </lineage>
</organism>
<keyword evidence="2" id="KW-1185">Reference proteome</keyword>
<dbReference type="PANTHER" id="PTHR33785">
    <property type="entry name" value="OS06G0550800 PROTEIN"/>
    <property type="match status" value="1"/>
</dbReference>
<dbReference type="EMBL" id="JAXQNO010000018">
    <property type="protein sequence ID" value="KAK4776499.1"/>
    <property type="molecule type" value="Genomic_DNA"/>
</dbReference>
<reference evidence="1 2" key="1">
    <citation type="journal article" date="2023" name="Hortic Res">
        <title>Pangenome of water caltrop reveals structural variations and asymmetric subgenome divergence after allopolyploidization.</title>
        <authorList>
            <person name="Zhang X."/>
            <person name="Chen Y."/>
            <person name="Wang L."/>
            <person name="Yuan Y."/>
            <person name="Fang M."/>
            <person name="Shi L."/>
            <person name="Lu R."/>
            <person name="Comes H.P."/>
            <person name="Ma Y."/>
            <person name="Chen Y."/>
            <person name="Huang G."/>
            <person name="Zhou Y."/>
            <person name="Zheng Z."/>
            <person name="Qiu Y."/>
        </authorList>
    </citation>
    <scope>NUCLEOTIDE SEQUENCE [LARGE SCALE GENOMIC DNA]</scope>
    <source>
        <strain evidence="1">F231</strain>
    </source>
</reference>
<comment type="caution">
    <text evidence="1">The sequence shown here is derived from an EMBL/GenBank/DDBJ whole genome shotgun (WGS) entry which is preliminary data.</text>
</comment>
<evidence type="ECO:0000313" key="2">
    <source>
        <dbReference type="Proteomes" id="UP001346149"/>
    </source>
</evidence>
<dbReference type="Proteomes" id="UP001346149">
    <property type="component" value="Unassembled WGS sequence"/>
</dbReference>
<evidence type="ECO:0000313" key="1">
    <source>
        <dbReference type="EMBL" id="KAK4776499.1"/>
    </source>
</evidence>
<name>A0AAN7L2E1_TRANT</name>
<dbReference type="AlphaFoldDB" id="A0AAN7L2E1"/>
<protein>
    <submittedName>
        <fullName evidence="1">Uncharacterized protein</fullName>
    </submittedName>
</protein>